<dbReference type="InterPro" id="IPR005248">
    <property type="entry name" value="NadD/NMNAT"/>
</dbReference>
<dbReference type="HAMAP" id="MF_00244">
    <property type="entry name" value="NaMN_adenylyltr"/>
    <property type="match status" value="1"/>
</dbReference>
<dbReference type="Gene3D" id="3.40.50.620">
    <property type="entry name" value="HUPs"/>
    <property type="match status" value="1"/>
</dbReference>
<dbReference type="SUPFAM" id="SSF52374">
    <property type="entry name" value="Nucleotidylyl transferase"/>
    <property type="match status" value="1"/>
</dbReference>
<keyword evidence="5 11" id="KW-0808">Transferase</keyword>
<keyword evidence="7 11" id="KW-0547">Nucleotide-binding</keyword>
<keyword evidence="4 11" id="KW-0662">Pyridine nucleotide biosynthesis</keyword>
<accession>A0AAU7X8T7</accession>
<dbReference type="GO" id="GO:0005524">
    <property type="term" value="F:ATP binding"/>
    <property type="evidence" value="ECO:0007669"/>
    <property type="project" value="UniProtKB-KW"/>
</dbReference>
<dbReference type="InterPro" id="IPR014729">
    <property type="entry name" value="Rossmann-like_a/b/a_fold"/>
</dbReference>
<evidence type="ECO:0000256" key="11">
    <source>
        <dbReference type="HAMAP-Rule" id="MF_00244"/>
    </source>
</evidence>
<sequence length="229" mass="24426">MSATPPSDRPGAPPTGATAAALYSGDAGAADLRIPPTTPGMRIGLFGGSFNPPHAGHVHVAETALARLGLDRVWMMVTPGNPLKDRGALAPLGRRIAAARTLTHNPRVVVTAFEASLGATYSWQTVARLVRAHPQVRFVWVMGADNLASFHRWQHWRRIASAMPIAIVDRPGSTLAALSCRAGRALDRYRLAEADARSLADHAAPAWVFVHAPRVPISSSALRADGHRL</sequence>
<keyword evidence="8 11" id="KW-0067">ATP-binding</keyword>
<evidence type="ECO:0000256" key="6">
    <source>
        <dbReference type="ARBA" id="ARBA00022695"/>
    </source>
</evidence>
<evidence type="ECO:0000256" key="10">
    <source>
        <dbReference type="ARBA" id="ARBA00048721"/>
    </source>
</evidence>
<dbReference type="EC" id="2.7.7.18" evidence="11"/>
<comment type="similarity">
    <text evidence="3 11">Belongs to the NadD family.</text>
</comment>
<comment type="function">
    <text evidence="1 11">Catalyzes the reversible adenylation of nicotinate mononucleotide (NaMN) to nicotinic acid adenine dinucleotide (NaAD).</text>
</comment>
<dbReference type="Pfam" id="PF01467">
    <property type="entry name" value="CTP_transf_like"/>
    <property type="match status" value="1"/>
</dbReference>
<dbReference type="PANTHER" id="PTHR39321:SF3">
    <property type="entry name" value="PHOSPHOPANTETHEINE ADENYLYLTRANSFERASE"/>
    <property type="match status" value="1"/>
</dbReference>
<dbReference type="NCBIfam" id="NF000845">
    <property type="entry name" value="PRK00071.2-4"/>
    <property type="match status" value="1"/>
</dbReference>
<evidence type="ECO:0000256" key="7">
    <source>
        <dbReference type="ARBA" id="ARBA00022741"/>
    </source>
</evidence>
<evidence type="ECO:0000259" key="12">
    <source>
        <dbReference type="Pfam" id="PF01467"/>
    </source>
</evidence>
<dbReference type="PANTHER" id="PTHR39321">
    <property type="entry name" value="NICOTINATE-NUCLEOTIDE ADENYLYLTRANSFERASE-RELATED"/>
    <property type="match status" value="1"/>
</dbReference>
<protein>
    <recommendedName>
        <fullName evidence="11">Probable nicotinate-nucleotide adenylyltransferase</fullName>
        <ecNumber evidence="11">2.7.7.18</ecNumber>
    </recommendedName>
    <alternativeName>
        <fullName evidence="11">Deamido-NAD(+) diphosphorylase</fullName>
    </alternativeName>
    <alternativeName>
        <fullName evidence="11">Deamido-NAD(+) pyrophosphorylase</fullName>
    </alternativeName>
    <alternativeName>
        <fullName evidence="11">Nicotinate mononucleotide adenylyltransferase</fullName>
        <shortName evidence="11">NaMN adenylyltransferase</shortName>
    </alternativeName>
</protein>
<comment type="catalytic activity">
    <reaction evidence="10 11">
        <text>nicotinate beta-D-ribonucleotide + ATP + H(+) = deamido-NAD(+) + diphosphate</text>
        <dbReference type="Rhea" id="RHEA:22860"/>
        <dbReference type="ChEBI" id="CHEBI:15378"/>
        <dbReference type="ChEBI" id="CHEBI:30616"/>
        <dbReference type="ChEBI" id="CHEBI:33019"/>
        <dbReference type="ChEBI" id="CHEBI:57502"/>
        <dbReference type="ChEBI" id="CHEBI:58437"/>
        <dbReference type="EC" id="2.7.7.18"/>
    </reaction>
</comment>
<dbReference type="GO" id="GO:0004515">
    <property type="term" value="F:nicotinate-nucleotide adenylyltransferase activity"/>
    <property type="evidence" value="ECO:0007669"/>
    <property type="project" value="UniProtKB-UniRule"/>
</dbReference>
<evidence type="ECO:0000256" key="2">
    <source>
        <dbReference type="ARBA" id="ARBA00005019"/>
    </source>
</evidence>
<gene>
    <name evidence="11" type="primary">nadD</name>
    <name evidence="13" type="ORF">ABS361_20365</name>
</gene>
<feature type="domain" description="Cytidyltransferase-like" evidence="12">
    <location>
        <begin position="45"/>
        <end position="224"/>
    </location>
</feature>
<dbReference type="CDD" id="cd02165">
    <property type="entry name" value="NMNAT"/>
    <property type="match status" value="1"/>
</dbReference>
<keyword evidence="9 11" id="KW-0520">NAD</keyword>
<organism evidence="13">
    <name type="scientific">Methyloraptor flagellatus</name>
    <dbReference type="NCBI Taxonomy" id="3162530"/>
    <lineage>
        <taxon>Bacteria</taxon>
        <taxon>Pseudomonadati</taxon>
        <taxon>Pseudomonadota</taxon>
        <taxon>Alphaproteobacteria</taxon>
        <taxon>Hyphomicrobiales</taxon>
        <taxon>Ancalomicrobiaceae</taxon>
        <taxon>Methyloraptor</taxon>
    </lineage>
</organism>
<evidence type="ECO:0000256" key="4">
    <source>
        <dbReference type="ARBA" id="ARBA00022642"/>
    </source>
</evidence>
<evidence type="ECO:0000256" key="9">
    <source>
        <dbReference type="ARBA" id="ARBA00023027"/>
    </source>
</evidence>
<dbReference type="KEGG" id="mflg:ABS361_20365"/>
<comment type="pathway">
    <text evidence="2 11">Cofactor biosynthesis; NAD(+) biosynthesis; deamido-NAD(+) from nicotinate D-ribonucleotide: step 1/1.</text>
</comment>
<evidence type="ECO:0000313" key="13">
    <source>
        <dbReference type="EMBL" id="XBY44344.1"/>
    </source>
</evidence>
<evidence type="ECO:0000256" key="5">
    <source>
        <dbReference type="ARBA" id="ARBA00022679"/>
    </source>
</evidence>
<dbReference type="NCBIfam" id="NF000843">
    <property type="entry name" value="PRK00071.2-2"/>
    <property type="match status" value="1"/>
</dbReference>
<dbReference type="InterPro" id="IPR004821">
    <property type="entry name" value="Cyt_trans-like"/>
</dbReference>
<reference evidence="13" key="1">
    <citation type="submission" date="2024-06" db="EMBL/GenBank/DDBJ databases">
        <title>Methylostella associata gen. nov., sp. nov., a novel Ancalomicrobiaceae-affiliated facultatively methylotrophic bacteria that feed on methanotrophs of the genus Methylococcus.</title>
        <authorList>
            <person name="Saltykova V."/>
            <person name="Danilova O.V."/>
            <person name="Oshkin I.Y."/>
            <person name="Belova S.E."/>
            <person name="Pimenov N.V."/>
            <person name="Dedysh S.N."/>
        </authorList>
    </citation>
    <scope>NUCLEOTIDE SEQUENCE</scope>
    <source>
        <strain evidence="13">S20</strain>
    </source>
</reference>
<evidence type="ECO:0000256" key="1">
    <source>
        <dbReference type="ARBA" id="ARBA00002324"/>
    </source>
</evidence>
<evidence type="ECO:0000256" key="3">
    <source>
        <dbReference type="ARBA" id="ARBA00009014"/>
    </source>
</evidence>
<proteinExistence type="inferred from homology"/>
<evidence type="ECO:0000256" key="8">
    <source>
        <dbReference type="ARBA" id="ARBA00022840"/>
    </source>
</evidence>
<dbReference type="GO" id="GO:0009435">
    <property type="term" value="P:NAD+ biosynthetic process"/>
    <property type="evidence" value="ECO:0007669"/>
    <property type="project" value="UniProtKB-UniRule"/>
</dbReference>
<dbReference type="NCBIfam" id="TIGR00482">
    <property type="entry name" value="nicotinate (nicotinamide) nucleotide adenylyltransferase"/>
    <property type="match status" value="1"/>
</dbReference>
<dbReference type="EMBL" id="CP158568">
    <property type="protein sequence ID" value="XBY44344.1"/>
    <property type="molecule type" value="Genomic_DNA"/>
</dbReference>
<dbReference type="AlphaFoldDB" id="A0AAU7X8T7"/>
<keyword evidence="6 11" id="KW-0548">Nucleotidyltransferase</keyword>
<name>A0AAU7X8T7_9HYPH</name>
<dbReference type="RefSeq" id="WP_407049436.1">
    <property type="nucleotide sequence ID" value="NZ_CP158568.1"/>
</dbReference>